<evidence type="ECO:0000256" key="3">
    <source>
        <dbReference type="ARBA" id="ARBA00022679"/>
    </source>
</evidence>
<feature type="domain" description="Glycosyltransferase subfamily 4-like N-terminal" evidence="5">
    <location>
        <begin position="19"/>
        <end position="170"/>
    </location>
</feature>
<dbReference type="PANTHER" id="PTHR45947">
    <property type="entry name" value="SULFOQUINOVOSYL TRANSFERASE SQD2"/>
    <property type="match status" value="1"/>
</dbReference>
<dbReference type="Gene3D" id="3.40.50.2000">
    <property type="entry name" value="Glycogen Phosphorylase B"/>
    <property type="match status" value="2"/>
</dbReference>
<keyword evidence="2" id="KW-0328">Glycosyltransferase</keyword>
<dbReference type="EMBL" id="SPQC01000027">
    <property type="protein sequence ID" value="TFU21783.1"/>
    <property type="molecule type" value="Genomic_DNA"/>
</dbReference>
<comment type="caution">
    <text evidence="6">The sequence shown here is derived from an EMBL/GenBank/DDBJ whole genome shotgun (WGS) entry which is preliminary data.</text>
</comment>
<accession>A0A4Y9F2C2</accession>
<name>A0A4Y9F2C2_9MICC</name>
<dbReference type="InterPro" id="IPR050194">
    <property type="entry name" value="Glycosyltransferase_grp1"/>
</dbReference>
<evidence type="ECO:0000313" key="7">
    <source>
        <dbReference type="Proteomes" id="UP000297951"/>
    </source>
</evidence>
<reference evidence="6 7" key="1">
    <citation type="submission" date="2019-03" db="EMBL/GenBank/DDBJ databases">
        <title>Diversity of the mouse oral microbiome.</title>
        <authorList>
            <person name="Joseph S."/>
            <person name="Aduse-Opoku J."/>
            <person name="Curtis M."/>
            <person name="Wade W."/>
            <person name="Hashim A."/>
        </authorList>
    </citation>
    <scope>NUCLEOTIDE SEQUENCE [LARGE SCALE GENOMIC DNA]</scope>
    <source>
        <strain evidence="7">irhom_31</strain>
    </source>
</reference>
<dbReference type="Pfam" id="PF13579">
    <property type="entry name" value="Glyco_trans_4_4"/>
    <property type="match status" value="1"/>
</dbReference>
<evidence type="ECO:0000256" key="2">
    <source>
        <dbReference type="ARBA" id="ARBA00022676"/>
    </source>
</evidence>
<gene>
    <name evidence="6" type="ORF">E4U03_08135</name>
</gene>
<dbReference type="Pfam" id="PF00534">
    <property type="entry name" value="Glycos_transf_1"/>
    <property type="match status" value="1"/>
</dbReference>
<evidence type="ECO:0000259" key="4">
    <source>
        <dbReference type="Pfam" id="PF00534"/>
    </source>
</evidence>
<dbReference type="GO" id="GO:0016757">
    <property type="term" value="F:glycosyltransferase activity"/>
    <property type="evidence" value="ECO:0007669"/>
    <property type="project" value="UniProtKB-KW"/>
</dbReference>
<dbReference type="AlphaFoldDB" id="A0A4Y9F2C2"/>
<organism evidence="6 7">
    <name type="scientific">Rothia nasimurium</name>
    <dbReference type="NCBI Taxonomy" id="85336"/>
    <lineage>
        <taxon>Bacteria</taxon>
        <taxon>Bacillati</taxon>
        <taxon>Actinomycetota</taxon>
        <taxon>Actinomycetes</taxon>
        <taxon>Micrococcales</taxon>
        <taxon>Micrococcaceae</taxon>
        <taxon>Rothia</taxon>
    </lineage>
</organism>
<dbReference type="InterPro" id="IPR028098">
    <property type="entry name" value="Glyco_trans_4-like_N"/>
</dbReference>
<dbReference type="InterPro" id="IPR001296">
    <property type="entry name" value="Glyco_trans_1"/>
</dbReference>
<dbReference type="GO" id="GO:1901137">
    <property type="term" value="P:carbohydrate derivative biosynthetic process"/>
    <property type="evidence" value="ECO:0007669"/>
    <property type="project" value="UniProtKB-ARBA"/>
</dbReference>
<keyword evidence="3 6" id="KW-0808">Transferase</keyword>
<proteinExistence type="predicted"/>
<evidence type="ECO:0000313" key="6">
    <source>
        <dbReference type="EMBL" id="TFU21783.1"/>
    </source>
</evidence>
<sequence>MNVYIERSLAALLEINPQLTVEVFTLATDCQQAGQVRYHERATVTALYLPEAEGARKEDLPELVPGFAMAVRAIASRPPQLVHSHYWLSGLAALAAYPQVPLVHTMHTTAAAKNARLGEGERSEPEVRLRSEQALVRRAAALVVNTEYEAAQMRNFYGAEESQLVTVAPGVDLSVFSPREGVCPLHEGKDGAAHLVFAGRPQHLKGPHLLVEALDLLPRELDVTLDIIGTSGTNYEHDLATRAEELGLGDRVRLLPSMSAPDLAQAFRKADIVTCPSSSETFGLVALEASACGTPVLASKVDGLREAVADGITGLLVAQRTPAAWADAIEQLVRDPQLRRTLGQAGARRAHDFTWQTTAQALIQLYQSLARP</sequence>
<feature type="domain" description="Glycosyl transferase family 1" evidence="4">
    <location>
        <begin position="192"/>
        <end position="348"/>
    </location>
</feature>
<dbReference type="PANTHER" id="PTHR45947:SF3">
    <property type="entry name" value="SULFOQUINOVOSYL TRANSFERASE SQD2"/>
    <property type="match status" value="1"/>
</dbReference>
<dbReference type="SUPFAM" id="SSF53756">
    <property type="entry name" value="UDP-Glycosyltransferase/glycogen phosphorylase"/>
    <property type="match status" value="1"/>
</dbReference>
<protein>
    <recommendedName>
        <fullName evidence="1">D-inositol 3-phosphate glycosyltransferase</fullName>
    </recommendedName>
</protein>
<evidence type="ECO:0000256" key="1">
    <source>
        <dbReference type="ARBA" id="ARBA00021292"/>
    </source>
</evidence>
<evidence type="ECO:0000259" key="5">
    <source>
        <dbReference type="Pfam" id="PF13579"/>
    </source>
</evidence>
<dbReference type="OrthoDB" id="9810929at2"/>
<dbReference type="Proteomes" id="UP000297951">
    <property type="component" value="Unassembled WGS sequence"/>
</dbReference>